<gene>
    <name evidence="4" type="ORF">THOM_1516</name>
</gene>
<dbReference type="GO" id="GO:1990904">
    <property type="term" value="C:ribonucleoprotein complex"/>
    <property type="evidence" value="ECO:0007669"/>
    <property type="project" value="UniProtKB-KW"/>
</dbReference>
<dbReference type="InParanoid" id="L7JXP7"/>
<dbReference type="PANTHER" id="PTHR10902">
    <property type="entry name" value="60S RIBOSOMAL PROTEIN L35A"/>
    <property type="match status" value="1"/>
</dbReference>
<dbReference type="VEuPathDB" id="MicrosporidiaDB:THOM_1516"/>
<sequence length="120" mass="13885">MQAQSQYAFVKQHLLKDTLSALGKFISHRRAQRRLHPSECLVRIDHVHTAQEAQKYVGNEVELFKMYVKDSNNVVKSVKGRVVKVHGSRGVVVCRFDRNLSPTEVNTRVYVKLCRAEEYE</sequence>
<dbReference type="SUPFAM" id="SSF50447">
    <property type="entry name" value="Translation proteins"/>
    <property type="match status" value="1"/>
</dbReference>
<dbReference type="HOGENOM" id="CLU_100745_3_0_1"/>
<dbReference type="Gene3D" id="2.40.10.190">
    <property type="entry name" value="translation elongation factor selb, chain A, domain 4"/>
    <property type="match status" value="1"/>
</dbReference>
<dbReference type="GO" id="GO:0003735">
    <property type="term" value="F:structural constituent of ribosome"/>
    <property type="evidence" value="ECO:0007669"/>
    <property type="project" value="InterPro"/>
</dbReference>
<proteinExistence type="inferred from homology"/>
<evidence type="ECO:0000256" key="1">
    <source>
        <dbReference type="ARBA" id="ARBA00009269"/>
    </source>
</evidence>
<dbReference type="GO" id="GO:0006412">
    <property type="term" value="P:translation"/>
    <property type="evidence" value="ECO:0007669"/>
    <property type="project" value="InterPro"/>
</dbReference>
<evidence type="ECO:0000256" key="3">
    <source>
        <dbReference type="ARBA" id="ARBA00023274"/>
    </source>
</evidence>
<reference evidence="4 5" key="1">
    <citation type="journal article" date="2012" name="PLoS Pathog.">
        <title>The genome of the obligate intracellular parasite Trachipleistophora hominis: new insights into microsporidian genome dynamics and reductive evolution.</title>
        <authorList>
            <person name="Heinz E."/>
            <person name="Williams T.A."/>
            <person name="Nakjang S."/>
            <person name="Noel C.J."/>
            <person name="Swan D.C."/>
            <person name="Goldberg A.V."/>
            <person name="Harris S.R."/>
            <person name="Weinmaier T."/>
            <person name="Markert S."/>
            <person name="Becher D."/>
            <person name="Bernhardt J."/>
            <person name="Dagan T."/>
            <person name="Hacker C."/>
            <person name="Lucocq J.M."/>
            <person name="Schweder T."/>
            <person name="Rattei T."/>
            <person name="Hall N."/>
            <person name="Hirt R.P."/>
            <person name="Embley T.M."/>
        </authorList>
    </citation>
    <scope>NUCLEOTIDE SEQUENCE [LARGE SCALE GENOMIC DNA]</scope>
</reference>
<dbReference type="InterPro" id="IPR038661">
    <property type="entry name" value="Ribosomal_eL33_sf"/>
</dbReference>
<dbReference type="OMA" id="VELFKMY"/>
<protein>
    <submittedName>
        <fullName evidence="4">60S ribosomal protein L35A/L37</fullName>
    </submittedName>
</protein>
<dbReference type="FunCoup" id="L7JXP7">
    <property type="interactions" value="128"/>
</dbReference>
<name>L7JXP7_TRAHO</name>
<dbReference type="Proteomes" id="UP000011185">
    <property type="component" value="Unassembled WGS sequence"/>
</dbReference>
<comment type="similarity">
    <text evidence="1">Belongs to the eukaryotic ribosomal protein eL33 family.</text>
</comment>
<keyword evidence="5" id="KW-1185">Reference proteome</keyword>
<evidence type="ECO:0000313" key="4">
    <source>
        <dbReference type="EMBL" id="ELQ75532.1"/>
    </source>
</evidence>
<dbReference type="EMBL" id="JH993950">
    <property type="protein sequence ID" value="ELQ75532.1"/>
    <property type="molecule type" value="Genomic_DNA"/>
</dbReference>
<dbReference type="InterPro" id="IPR009000">
    <property type="entry name" value="Transl_B-barrel_sf"/>
</dbReference>
<dbReference type="InterPro" id="IPR001780">
    <property type="entry name" value="Ribosomal_eL33"/>
</dbReference>
<keyword evidence="3" id="KW-0687">Ribonucleoprotein</keyword>
<accession>L7JXP7</accession>
<dbReference type="Pfam" id="PF01247">
    <property type="entry name" value="Ribosomal_L35Ae"/>
    <property type="match status" value="1"/>
</dbReference>
<keyword evidence="2 4" id="KW-0689">Ribosomal protein</keyword>
<evidence type="ECO:0000256" key="2">
    <source>
        <dbReference type="ARBA" id="ARBA00022980"/>
    </source>
</evidence>
<dbReference type="AlphaFoldDB" id="L7JXP7"/>
<evidence type="ECO:0000313" key="5">
    <source>
        <dbReference type="Proteomes" id="UP000011185"/>
    </source>
</evidence>
<organism evidence="4 5">
    <name type="scientific">Trachipleistophora hominis</name>
    <name type="common">Microsporidian parasite</name>
    <dbReference type="NCBI Taxonomy" id="72359"/>
    <lineage>
        <taxon>Eukaryota</taxon>
        <taxon>Fungi</taxon>
        <taxon>Fungi incertae sedis</taxon>
        <taxon>Microsporidia</taxon>
        <taxon>Pleistophoridae</taxon>
        <taxon>Trachipleistophora</taxon>
    </lineage>
</organism>
<dbReference type="STRING" id="72359.L7JXP7"/>
<dbReference type="OrthoDB" id="1166329at2759"/>
<dbReference type="GO" id="GO:0005840">
    <property type="term" value="C:ribosome"/>
    <property type="evidence" value="ECO:0007669"/>
    <property type="project" value="UniProtKB-KW"/>
</dbReference>